<comment type="caution">
    <text evidence="1">The sequence shown here is derived from an EMBL/GenBank/DDBJ whole genome shotgun (WGS) entry which is preliminary data.</text>
</comment>
<sequence length="652" mass="72895">MDGMSMGGMDMSSTGLFVGVNKTIAHALWYIVAAVVATQGFRRLIDMSRNYHAKRKYKSLRSAVPSRPTNAISQSYDTILAVFRESTYPMLQPLKGRVFRYFSLPPLGHCLLLLTYWTIILIMLWTNVFLSPSSNLYGYKWEKPAFRAAWVSVTQVPLIYALSSKFSIISIITGISYERLNWLHRWVSRTLFLTVIVHWAYFFHEWTLADFVKYQFQVMPMVKYGFGAWAVIGWTVLTGFGLFRDLCYELWVLQHLASAGVLLWLVYVHVPSYARYNVWLAIGFVAFDRGARGVWSLLNNTHRFGIFRGKGLGFRGQAEALEHGYLRLTLKDTGFGWKAGQHVFLSMPTCGIFESHPFTIASTAPSTTTKASTTDLELYMKCHSGFTKRLQRRAQKSPATIHRVFLSGPWGIPPLTNIERADSLIFVASSTGASFTVPLLEHAIRKAPYVQRLCFYWIIRHEDQVEWFKPRLQAAIEGLAPLGLESVTFKIFVTSTPNLTVKSLTSSSSSNSLSVDLPTQGKASQQHDSAIKVESTSNISTSSSTSSQQNSSFVAADSIDKHQLQQSEKSVSSTISATTPTLDTYRGRPASFDSLIRPTVETSTGETFVVACGGKSLMAQVRTYVAQLSDERAVHKGTGAQGIGLFTETYGW</sequence>
<gene>
    <name evidence="1" type="primary">FRP1</name>
    <name evidence="1" type="ORF">H2198_004977</name>
</gene>
<keyword evidence="2" id="KW-1185">Reference proteome</keyword>
<proteinExistence type="predicted"/>
<organism evidence="1 2">
    <name type="scientific">Neophaeococcomyces mojaviensis</name>
    <dbReference type="NCBI Taxonomy" id="3383035"/>
    <lineage>
        <taxon>Eukaryota</taxon>
        <taxon>Fungi</taxon>
        <taxon>Dikarya</taxon>
        <taxon>Ascomycota</taxon>
        <taxon>Pezizomycotina</taxon>
        <taxon>Eurotiomycetes</taxon>
        <taxon>Chaetothyriomycetidae</taxon>
        <taxon>Chaetothyriales</taxon>
        <taxon>Chaetothyriales incertae sedis</taxon>
        <taxon>Neophaeococcomyces</taxon>
    </lineage>
</organism>
<reference evidence="1" key="1">
    <citation type="submission" date="2022-10" db="EMBL/GenBank/DDBJ databases">
        <title>Culturing micro-colonial fungi from biological soil crusts in the Mojave desert and describing Neophaeococcomyces mojavensis, and introducing the new genera and species Taxawa tesnikishii.</title>
        <authorList>
            <person name="Kurbessoian T."/>
            <person name="Stajich J.E."/>
        </authorList>
    </citation>
    <scope>NUCLEOTIDE SEQUENCE</scope>
    <source>
        <strain evidence="1">JES_112</strain>
    </source>
</reference>
<evidence type="ECO:0000313" key="1">
    <source>
        <dbReference type="EMBL" id="KAJ9656399.1"/>
    </source>
</evidence>
<name>A0ACC3A7T4_9EURO</name>
<dbReference type="EMBL" id="JAPDRQ010000078">
    <property type="protein sequence ID" value="KAJ9656399.1"/>
    <property type="molecule type" value="Genomic_DNA"/>
</dbReference>
<evidence type="ECO:0000313" key="2">
    <source>
        <dbReference type="Proteomes" id="UP001172386"/>
    </source>
</evidence>
<accession>A0ACC3A7T4</accession>
<dbReference type="Proteomes" id="UP001172386">
    <property type="component" value="Unassembled WGS sequence"/>
</dbReference>
<protein>
    <submittedName>
        <fullName evidence="1">Ferric-chelate reductase Frp1</fullName>
    </submittedName>
</protein>